<accession>A0A8T3C3R8</accession>
<sequence>MNNEVMFHNFTYIMFQSYFNLEGLRAFYRFVLSFLYIHCILKAYKLIGMFKYIFE</sequence>
<dbReference type="AlphaFoldDB" id="A0A8T3C3R8"/>
<feature type="transmembrane region" description="Helical" evidence="1">
    <location>
        <begin position="26"/>
        <end position="44"/>
    </location>
</feature>
<evidence type="ECO:0000313" key="3">
    <source>
        <dbReference type="Proteomes" id="UP000829196"/>
    </source>
</evidence>
<protein>
    <submittedName>
        <fullName evidence="2">Uncharacterized protein</fullName>
    </submittedName>
</protein>
<evidence type="ECO:0000313" key="2">
    <source>
        <dbReference type="EMBL" id="KAI0524281.1"/>
    </source>
</evidence>
<keyword evidence="3" id="KW-1185">Reference proteome</keyword>
<dbReference type="EMBL" id="JAGYWB010000004">
    <property type="protein sequence ID" value="KAI0524281.1"/>
    <property type="molecule type" value="Genomic_DNA"/>
</dbReference>
<gene>
    <name evidence="2" type="ORF">KFK09_003647</name>
</gene>
<keyword evidence="1" id="KW-0812">Transmembrane</keyword>
<proteinExistence type="predicted"/>
<reference evidence="2" key="1">
    <citation type="journal article" date="2022" name="Front. Genet.">
        <title>Chromosome-Scale Assembly of the Dendrobium nobile Genome Provides Insights Into the Molecular Mechanism of the Biosynthesis of the Medicinal Active Ingredient of Dendrobium.</title>
        <authorList>
            <person name="Xu Q."/>
            <person name="Niu S.-C."/>
            <person name="Li K.-L."/>
            <person name="Zheng P.-J."/>
            <person name="Zhang X.-J."/>
            <person name="Jia Y."/>
            <person name="Liu Y."/>
            <person name="Niu Y.-X."/>
            <person name="Yu L.-H."/>
            <person name="Chen D.-F."/>
            <person name="Zhang G.-Q."/>
        </authorList>
    </citation>
    <scope>NUCLEOTIDE SEQUENCE</scope>
    <source>
        <tissue evidence="2">Leaf</tissue>
    </source>
</reference>
<keyword evidence="1" id="KW-1133">Transmembrane helix</keyword>
<comment type="caution">
    <text evidence="2">The sequence shown here is derived from an EMBL/GenBank/DDBJ whole genome shotgun (WGS) entry which is preliminary data.</text>
</comment>
<keyword evidence="1" id="KW-0472">Membrane</keyword>
<dbReference type="Proteomes" id="UP000829196">
    <property type="component" value="Unassembled WGS sequence"/>
</dbReference>
<organism evidence="2 3">
    <name type="scientific">Dendrobium nobile</name>
    <name type="common">Orchid</name>
    <dbReference type="NCBI Taxonomy" id="94219"/>
    <lineage>
        <taxon>Eukaryota</taxon>
        <taxon>Viridiplantae</taxon>
        <taxon>Streptophyta</taxon>
        <taxon>Embryophyta</taxon>
        <taxon>Tracheophyta</taxon>
        <taxon>Spermatophyta</taxon>
        <taxon>Magnoliopsida</taxon>
        <taxon>Liliopsida</taxon>
        <taxon>Asparagales</taxon>
        <taxon>Orchidaceae</taxon>
        <taxon>Epidendroideae</taxon>
        <taxon>Malaxideae</taxon>
        <taxon>Dendrobiinae</taxon>
        <taxon>Dendrobium</taxon>
    </lineage>
</organism>
<evidence type="ECO:0000256" key="1">
    <source>
        <dbReference type="SAM" id="Phobius"/>
    </source>
</evidence>
<name>A0A8T3C3R8_DENNO</name>